<protein>
    <recommendedName>
        <fullName evidence="3">DUF4279 domain-containing protein</fullName>
    </recommendedName>
</protein>
<dbReference type="Proteomes" id="UP001223016">
    <property type="component" value="Unassembled WGS sequence"/>
</dbReference>
<accession>A0ABT9CII2</accession>
<keyword evidence="2" id="KW-1185">Reference proteome</keyword>
<dbReference type="RefSeq" id="WP_304573880.1">
    <property type="nucleotide sequence ID" value="NZ_JAUQOO010000001.1"/>
</dbReference>
<proteinExistence type="predicted"/>
<name>A0ABT9CII2_9PSED</name>
<organism evidence="1 2">
    <name type="scientific">Pseudomonas serbiensis</name>
    <dbReference type="NCBI Taxonomy" id="3064350"/>
    <lineage>
        <taxon>Bacteria</taxon>
        <taxon>Pseudomonadati</taxon>
        <taxon>Pseudomonadota</taxon>
        <taxon>Gammaproteobacteria</taxon>
        <taxon>Pseudomonadales</taxon>
        <taxon>Pseudomonadaceae</taxon>
        <taxon>Pseudomonas</taxon>
    </lineage>
</organism>
<evidence type="ECO:0000313" key="2">
    <source>
        <dbReference type="Proteomes" id="UP001223016"/>
    </source>
</evidence>
<comment type="caution">
    <text evidence="1">The sequence shown here is derived from an EMBL/GenBank/DDBJ whole genome shotgun (WGS) entry which is preliminary data.</text>
</comment>
<gene>
    <name evidence="1" type="ORF">Q6A51_00740</name>
</gene>
<sequence>MHSFVFSVSLRFFSLNIDPDIICQQLQCVPKWKYKMGDLRKTPDGRVLGGVYDRSYCSFKLAGRQSVEFHEFLEETIADLFKYKSTFDWVADSGGRSELFIGWDSPGNTGGVFESALLRKLGELNIDLALDVYGS</sequence>
<dbReference type="EMBL" id="JAUQOO010000001">
    <property type="protein sequence ID" value="MDO7925286.1"/>
    <property type="molecule type" value="Genomic_DNA"/>
</dbReference>
<evidence type="ECO:0000313" key="1">
    <source>
        <dbReference type="EMBL" id="MDO7925286.1"/>
    </source>
</evidence>
<reference evidence="1 2" key="1">
    <citation type="submission" date="2023-07" db="EMBL/GenBank/DDBJ databases">
        <title>Identification of four novel Pseudomonas species associated with bacterial leaf spot of cucurbits.</title>
        <authorList>
            <person name="Fullem K.R."/>
        </authorList>
    </citation>
    <scope>NUCLEOTIDE SEQUENCE [LARGE SCALE GENOMIC DNA]</scope>
    <source>
        <strain evidence="1 2">KFB 138</strain>
    </source>
</reference>
<evidence type="ECO:0008006" key="3">
    <source>
        <dbReference type="Google" id="ProtNLM"/>
    </source>
</evidence>